<dbReference type="InterPro" id="IPR014100">
    <property type="entry name" value="GTP-bd_Obg/CgtA"/>
</dbReference>
<dbReference type="NCBIfam" id="TIGR02729">
    <property type="entry name" value="Obg_CgtA"/>
    <property type="match status" value="1"/>
</dbReference>
<dbReference type="Proteomes" id="UP000186400">
    <property type="component" value="Unassembled WGS sequence"/>
</dbReference>
<dbReference type="InterPro" id="IPR031167">
    <property type="entry name" value="G_OBG"/>
</dbReference>
<keyword evidence="4" id="KW-0342">GTP-binding</keyword>
<accession>A0A1N6R0P8</accession>
<dbReference type="PROSITE" id="PS51710">
    <property type="entry name" value="G_OBG"/>
    <property type="match status" value="1"/>
</dbReference>
<dbReference type="InterPro" id="IPR027417">
    <property type="entry name" value="P-loop_NTPase"/>
</dbReference>
<dbReference type="PIRSF" id="PIRSF002401">
    <property type="entry name" value="GTP_bd_Obg/CgtA"/>
    <property type="match status" value="1"/>
</dbReference>
<dbReference type="AlphaFoldDB" id="A0A1N6R0P8"/>
<keyword evidence="9" id="KW-1185">Reference proteome</keyword>
<dbReference type="NCBIfam" id="NF008956">
    <property type="entry name" value="PRK12299.1"/>
    <property type="match status" value="1"/>
</dbReference>
<keyword evidence="2" id="KW-0547">Nucleotide-binding</keyword>
<evidence type="ECO:0000313" key="8">
    <source>
        <dbReference type="EMBL" id="SIQ22389.1"/>
    </source>
</evidence>
<dbReference type="InterPro" id="IPR006169">
    <property type="entry name" value="GTP1_OBG_dom"/>
</dbReference>
<dbReference type="GO" id="GO:0042254">
    <property type="term" value="P:ribosome biogenesis"/>
    <property type="evidence" value="ECO:0007669"/>
    <property type="project" value="UniProtKB-UniRule"/>
</dbReference>
<dbReference type="PROSITE" id="PS51883">
    <property type="entry name" value="OBG"/>
    <property type="match status" value="1"/>
</dbReference>
<dbReference type="GO" id="GO:0000287">
    <property type="term" value="F:magnesium ion binding"/>
    <property type="evidence" value="ECO:0007669"/>
    <property type="project" value="InterPro"/>
</dbReference>
<dbReference type="Pfam" id="PF01018">
    <property type="entry name" value="GTP1_OBG"/>
    <property type="match status" value="1"/>
</dbReference>
<dbReference type="InterPro" id="IPR006074">
    <property type="entry name" value="GTP1-OBG_CS"/>
</dbReference>
<evidence type="ECO:0000259" key="6">
    <source>
        <dbReference type="PROSITE" id="PS51710"/>
    </source>
</evidence>
<dbReference type="PROSITE" id="PS00905">
    <property type="entry name" value="GTP1_OBG"/>
    <property type="match status" value="1"/>
</dbReference>
<evidence type="ECO:0000313" key="9">
    <source>
        <dbReference type="Proteomes" id="UP000186400"/>
    </source>
</evidence>
<feature type="domain" description="Obg" evidence="7">
    <location>
        <begin position="1"/>
        <end position="99"/>
    </location>
</feature>
<evidence type="ECO:0000256" key="3">
    <source>
        <dbReference type="ARBA" id="ARBA00022842"/>
    </source>
</evidence>
<reference evidence="8 9" key="1">
    <citation type="submission" date="2017-01" db="EMBL/GenBank/DDBJ databases">
        <authorList>
            <person name="Mah S.A."/>
            <person name="Swanson W.J."/>
            <person name="Moy G.W."/>
            <person name="Vacquier V.D."/>
        </authorList>
    </citation>
    <scope>NUCLEOTIDE SEQUENCE [LARGE SCALE GENOMIC DNA]</scope>
    <source>
        <strain evidence="8 9">ASpG1</strain>
    </source>
</reference>
<dbReference type="Gene3D" id="2.70.210.12">
    <property type="entry name" value="GTP1/OBG domain"/>
    <property type="match status" value="1"/>
</dbReference>
<feature type="region of interest" description="Disordered" evidence="5">
    <location>
        <begin position="60"/>
        <end position="88"/>
    </location>
</feature>
<organism evidence="8 9">
    <name type="scientific">Alkalispirochaeta americana</name>
    <dbReference type="NCBI Taxonomy" id="159291"/>
    <lineage>
        <taxon>Bacteria</taxon>
        <taxon>Pseudomonadati</taxon>
        <taxon>Spirochaetota</taxon>
        <taxon>Spirochaetia</taxon>
        <taxon>Spirochaetales</taxon>
        <taxon>Spirochaetaceae</taxon>
        <taxon>Alkalispirochaeta</taxon>
    </lineage>
</organism>
<feature type="region of interest" description="Disordered" evidence="5">
    <location>
        <begin position="1"/>
        <end position="25"/>
    </location>
</feature>
<dbReference type="GO" id="GO:0003924">
    <property type="term" value="F:GTPase activity"/>
    <property type="evidence" value="ECO:0007669"/>
    <property type="project" value="InterPro"/>
</dbReference>
<dbReference type="PANTHER" id="PTHR11702:SF31">
    <property type="entry name" value="MITOCHONDRIAL RIBOSOME-ASSOCIATED GTPASE 2"/>
    <property type="match status" value="1"/>
</dbReference>
<dbReference type="SUPFAM" id="SSF82051">
    <property type="entry name" value="Obg GTP-binding protein N-terminal domain"/>
    <property type="match status" value="1"/>
</dbReference>
<dbReference type="Pfam" id="PF01926">
    <property type="entry name" value="MMR_HSR1"/>
    <property type="match status" value="1"/>
</dbReference>
<gene>
    <name evidence="8" type="ORF">SAMN05920897_105122</name>
</gene>
<dbReference type="InterPro" id="IPR006073">
    <property type="entry name" value="GTP-bd"/>
</dbReference>
<dbReference type="GO" id="GO:0005525">
    <property type="term" value="F:GTP binding"/>
    <property type="evidence" value="ECO:0007669"/>
    <property type="project" value="UniProtKB-KW"/>
</dbReference>
<sequence>MRQRFFAQNGRPGAGRNKTGSAGEDVVIEVPPGTVVSDLETGERLLDLVTEHQEAILLEGGRGGKGNAHFKSSRHQTPRFSQPGEEGEDRSVKVEIQVIADIGFVGLPNAGKSTLLKVLTAADPKIGNYPFTTVIPNLGVMHHFERDVVLADIPGLIEGAGSGAGLGTRFLKHIARTRGLAFVLDAGEPDMARAFSILTHELGVFSQALLEKPFLVVVTKTDRFRTEEIDRDEVDLFRASLPGGVPVVEVSALARENLDDLRAALCELANVPEEQPEEGPRGGAGGLASRETPVRPDAPAEDDAPRAVPPGRALWDGLEPREG</sequence>
<dbReference type="Gene3D" id="3.40.50.300">
    <property type="entry name" value="P-loop containing nucleotide triphosphate hydrolases"/>
    <property type="match status" value="1"/>
</dbReference>
<evidence type="ECO:0000256" key="1">
    <source>
        <dbReference type="ARBA" id="ARBA00007699"/>
    </source>
</evidence>
<dbReference type="InterPro" id="IPR045086">
    <property type="entry name" value="OBG_GTPase"/>
</dbReference>
<dbReference type="InterPro" id="IPR036726">
    <property type="entry name" value="GTP1_OBG_dom_sf"/>
</dbReference>
<dbReference type="EMBL" id="FTMS01000005">
    <property type="protein sequence ID" value="SIQ22389.1"/>
    <property type="molecule type" value="Genomic_DNA"/>
</dbReference>
<dbReference type="STRING" id="159291.SAMN05920897_105122"/>
<keyword evidence="3" id="KW-0460">Magnesium</keyword>
<dbReference type="PANTHER" id="PTHR11702">
    <property type="entry name" value="DEVELOPMENTALLY REGULATED GTP-BINDING PROTEIN-RELATED"/>
    <property type="match status" value="1"/>
</dbReference>
<comment type="similarity">
    <text evidence="1">Belongs to the TRAFAC class OBG-HflX-like GTPase superfamily. OBG GTPase family.</text>
</comment>
<dbReference type="SUPFAM" id="SSF52540">
    <property type="entry name" value="P-loop containing nucleoside triphosphate hydrolases"/>
    <property type="match status" value="1"/>
</dbReference>
<protein>
    <submittedName>
        <fullName evidence="8">GTP-binding protein</fullName>
    </submittedName>
</protein>
<evidence type="ECO:0000256" key="5">
    <source>
        <dbReference type="SAM" id="MobiDB-lite"/>
    </source>
</evidence>
<dbReference type="CDD" id="cd01898">
    <property type="entry name" value="Obg"/>
    <property type="match status" value="1"/>
</dbReference>
<feature type="region of interest" description="Disordered" evidence="5">
    <location>
        <begin position="269"/>
        <end position="323"/>
    </location>
</feature>
<feature type="domain" description="OBG-type G" evidence="6">
    <location>
        <begin position="100"/>
        <end position="270"/>
    </location>
</feature>
<name>A0A1N6R0P8_9SPIO</name>
<proteinExistence type="inferred from homology"/>
<evidence type="ECO:0000256" key="4">
    <source>
        <dbReference type="ARBA" id="ARBA00023134"/>
    </source>
</evidence>
<evidence type="ECO:0000259" key="7">
    <source>
        <dbReference type="PROSITE" id="PS51883"/>
    </source>
</evidence>
<dbReference type="PRINTS" id="PR00326">
    <property type="entry name" value="GTP1OBG"/>
</dbReference>
<evidence type="ECO:0000256" key="2">
    <source>
        <dbReference type="ARBA" id="ARBA00022741"/>
    </source>
</evidence>